<evidence type="ECO:0000313" key="1">
    <source>
        <dbReference type="EMBL" id="SVB80797.1"/>
    </source>
</evidence>
<protein>
    <submittedName>
        <fullName evidence="1">Uncharacterized protein</fullName>
    </submittedName>
</protein>
<gene>
    <name evidence="1" type="ORF">METZ01_LOCUS233651</name>
</gene>
<feature type="non-terminal residue" evidence="1">
    <location>
        <position position="1"/>
    </location>
</feature>
<proteinExistence type="predicted"/>
<dbReference type="EMBL" id="UINC01058484">
    <property type="protein sequence ID" value="SVB80797.1"/>
    <property type="molecule type" value="Genomic_DNA"/>
</dbReference>
<sequence length="31" mass="3485">KILCLTFWKTLRQEGITQSGHATAEEFMGST</sequence>
<organism evidence="1">
    <name type="scientific">marine metagenome</name>
    <dbReference type="NCBI Taxonomy" id="408172"/>
    <lineage>
        <taxon>unclassified sequences</taxon>
        <taxon>metagenomes</taxon>
        <taxon>ecological metagenomes</taxon>
    </lineage>
</organism>
<dbReference type="AlphaFoldDB" id="A0A382H1H9"/>
<reference evidence="1" key="1">
    <citation type="submission" date="2018-05" db="EMBL/GenBank/DDBJ databases">
        <authorList>
            <person name="Lanie J.A."/>
            <person name="Ng W.-L."/>
            <person name="Kazmierczak K.M."/>
            <person name="Andrzejewski T.M."/>
            <person name="Davidsen T.M."/>
            <person name="Wayne K.J."/>
            <person name="Tettelin H."/>
            <person name="Glass J.I."/>
            <person name="Rusch D."/>
            <person name="Podicherti R."/>
            <person name="Tsui H.-C.T."/>
            <person name="Winkler M.E."/>
        </authorList>
    </citation>
    <scope>NUCLEOTIDE SEQUENCE</scope>
</reference>
<accession>A0A382H1H9</accession>
<name>A0A382H1H9_9ZZZZ</name>